<feature type="region of interest" description="Disordered" evidence="1">
    <location>
        <begin position="137"/>
        <end position="207"/>
    </location>
</feature>
<feature type="non-terminal residue" evidence="2">
    <location>
        <position position="262"/>
    </location>
</feature>
<accession>A0A0F9EWS0</accession>
<gene>
    <name evidence="2" type="ORF">LCGC14_2376910</name>
</gene>
<dbReference type="EMBL" id="LAZR01035161">
    <property type="protein sequence ID" value="KKL28263.1"/>
    <property type="molecule type" value="Genomic_DNA"/>
</dbReference>
<name>A0A0F9EWS0_9ZZZZ</name>
<evidence type="ECO:0000256" key="1">
    <source>
        <dbReference type="SAM" id="MobiDB-lite"/>
    </source>
</evidence>
<evidence type="ECO:0000313" key="2">
    <source>
        <dbReference type="EMBL" id="KKL28263.1"/>
    </source>
</evidence>
<organism evidence="2">
    <name type="scientific">marine sediment metagenome</name>
    <dbReference type="NCBI Taxonomy" id="412755"/>
    <lineage>
        <taxon>unclassified sequences</taxon>
        <taxon>metagenomes</taxon>
        <taxon>ecological metagenomes</taxon>
    </lineage>
</organism>
<reference evidence="2" key="1">
    <citation type="journal article" date="2015" name="Nature">
        <title>Complex archaea that bridge the gap between prokaryotes and eukaryotes.</title>
        <authorList>
            <person name="Spang A."/>
            <person name="Saw J.H."/>
            <person name="Jorgensen S.L."/>
            <person name="Zaremba-Niedzwiedzka K."/>
            <person name="Martijn J."/>
            <person name="Lind A.E."/>
            <person name="van Eijk R."/>
            <person name="Schleper C."/>
            <person name="Guy L."/>
            <person name="Ettema T.J."/>
        </authorList>
    </citation>
    <scope>NUCLEOTIDE SEQUENCE</scope>
</reference>
<feature type="compositionally biased region" description="Pro residues" evidence="1">
    <location>
        <begin position="170"/>
        <end position="186"/>
    </location>
</feature>
<sequence>MTLRESGQFRRLLRTVSEEAGGGPPLRGGRAIENIGDATRTWWDNLSTAERKAAVERTGGGLTRFIPKKHDRSYIRILKSGRGNINIVDDAFNTAGRPGFDLQAIRQPRPLTPEEVAFGPQETAVSARTPGELQELDQFGRPRLAGDETAAAPPLRGGEPINPHIARGDPGPPPPPKEPPKGPPRPTPDEPEFRGLQEVAIKGEQPEETLLRRHQGAIDTARREAQIEVTDGNQLLRDAEMGQSFRGTVVPRAGQVDEFDEL</sequence>
<protein>
    <submittedName>
        <fullName evidence="2">Uncharacterized protein</fullName>
    </submittedName>
</protein>
<comment type="caution">
    <text evidence="2">The sequence shown here is derived from an EMBL/GenBank/DDBJ whole genome shotgun (WGS) entry which is preliminary data.</text>
</comment>
<proteinExistence type="predicted"/>
<dbReference type="AlphaFoldDB" id="A0A0F9EWS0"/>